<dbReference type="CDD" id="cd00075">
    <property type="entry name" value="HATPase"/>
    <property type="match status" value="1"/>
</dbReference>
<keyword evidence="5" id="KW-0808">Transferase</keyword>
<keyword evidence="9" id="KW-0067">ATP-binding</keyword>
<evidence type="ECO:0000256" key="7">
    <source>
        <dbReference type="ARBA" id="ARBA00022741"/>
    </source>
</evidence>
<dbReference type="Gene3D" id="3.30.565.10">
    <property type="entry name" value="Histidine kinase-like ATPase, C-terminal domain"/>
    <property type="match status" value="1"/>
</dbReference>
<evidence type="ECO:0000256" key="10">
    <source>
        <dbReference type="ARBA" id="ARBA00022989"/>
    </source>
</evidence>
<dbReference type="Proteomes" id="UP000830639">
    <property type="component" value="Chromosome"/>
</dbReference>
<evidence type="ECO:0000256" key="13">
    <source>
        <dbReference type="SAM" id="Phobius"/>
    </source>
</evidence>
<keyword evidence="16" id="KW-1185">Reference proteome</keyword>
<evidence type="ECO:0000256" key="6">
    <source>
        <dbReference type="ARBA" id="ARBA00022692"/>
    </source>
</evidence>
<dbReference type="PROSITE" id="PS50109">
    <property type="entry name" value="HIS_KIN"/>
    <property type="match status" value="1"/>
</dbReference>
<proteinExistence type="predicted"/>
<dbReference type="InterPro" id="IPR036890">
    <property type="entry name" value="HATPase_C_sf"/>
</dbReference>
<dbReference type="Pfam" id="PF00512">
    <property type="entry name" value="HisKA"/>
    <property type="match status" value="1"/>
</dbReference>
<dbReference type="RefSeq" id="WP_248266952.1">
    <property type="nucleotide sequence ID" value="NZ_CP096034.1"/>
</dbReference>
<dbReference type="InterPro" id="IPR005467">
    <property type="entry name" value="His_kinase_dom"/>
</dbReference>
<keyword evidence="10 13" id="KW-1133">Transmembrane helix</keyword>
<keyword evidence="4" id="KW-0597">Phosphoprotein</keyword>
<accession>A0ABY4JLG9</accession>
<evidence type="ECO:0000259" key="14">
    <source>
        <dbReference type="PROSITE" id="PS50109"/>
    </source>
</evidence>
<dbReference type="EMBL" id="CP096034">
    <property type="protein sequence ID" value="UPM53708.1"/>
    <property type="molecule type" value="Genomic_DNA"/>
</dbReference>
<dbReference type="GO" id="GO:0016301">
    <property type="term" value="F:kinase activity"/>
    <property type="evidence" value="ECO:0007669"/>
    <property type="project" value="UniProtKB-KW"/>
</dbReference>
<evidence type="ECO:0000256" key="4">
    <source>
        <dbReference type="ARBA" id="ARBA00022553"/>
    </source>
</evidence>
<evidence type="ECO:0000256" key="3">
    <source>
        <dbReference type="ARBA" id="ARBA00012438"/>
    </source>
</evidence>
<evidence type="ECO:0000256" key="5">
    <source>
        <dbReference type="ARBA" id="ARBA00022679"/>
    </source>
</evidence>
<organism evidence="15 16">
    <name type="scientific">Gottfriedia acidiceleris</name>
    <dbReference type="NCBI Taxonomy" id="371036"/>
    <lineage>
        <taxon>Bacteria</taxon>
        <taxon>Bacillati</taxon>
        <taxon>Bacillota</taxon>
        <taxon>Bacilli</taxon>
        <taxon>Bacillales</taxon>
        <taxon>Bacillaceae</taxon>
        <taxon>Gottfriedia</taxon>
    </lineage>
</organism>
<dbReference type="Pfam" id="PF02518">
    <property type="entry name" value="HATPase_c"/>
    <property type="match status" value="1"/>
</dbReference>
<evidence type="ECO:0000256" key="11">
    <source>
        <dbReference type="ARBA" id="ARBA00023012"/>
    </source>
</evidence>
<evidence type="ECO:0000313" key="16">
    <source>
        <dbReference type="Proteomes" id="UP000830639"/>
    </source>
</evidence>
<evidence type="ECO:0000313" key="15">
    <source>
        <dbReference type="EMBL" id="UPM53708.1"/>
    </source>
</evidence>
<keyword evidence="11" id="KW-0902">Two-component regulatory system</keyword>
<evidence type="ECO:0000256" key="2">
    <source>
        <dbReference type="ARBA" id="ARBA00004370"/>
    </source>
</evidence>
<dbReference type="Gene3D" id="1.10.287.130">
    <property type="match status" value="1"/>
</dbReference>
<dbReference type="PANTHER" id="PTHR45436">
    <property type="entry name" value="SENSOR HISTIDINE KINASE YKOH"/>
    <property type="match status" value="1"/>
</dbReference>
<sequence>MFKKTKIRLTIINSVVFILLIGILSLIIYSYTNNRLYKEVDQSLLWNINRIQNSDNPNRLPISNRDPRVLMIMWDENKKLVNPMPGMNAIIIQDELKYPTKINEIYNDKIGDMNYRTISIQGETNRGKITLQILRNIDSEKDLVDTLLIILIVGWVLGSALSVVAGYILAGRALVPITNAWQKQQEFVSDASHEIRTPLTVIQSRLELLLREPGATIEEKAQDFSIMLKENRRLSKLVASLLTLARSDSGQIQLNKKIFSLNELLEEVVSHFTEIISFQSKEIFLSIKDTYFYFGDQERIHQLLVILIDNAMKFTNENDTIQISCEQVKNNFLIKVIDSGAGIKEENLPRIFDRFFQEDVSRTSKSGIGLGLSIAKWIVEEHGGKIKVQSKISEGTSFEVSLPIISSSKNS</sequence>
<keyword evidence="6 13" id="KW-0812">Transmembrane</keyword>
<dbReference type="InterPro" id="IPR003661">
    <property type="entry name" value="HisK_dim/P_dom"/>
</dbReference>
<dbReference type="InterPro" id="IPR004358">
    <property type="entry name" value="Sig_transdc_His_kin-like_C"/>
</dbReference>
<dbReference type="SMART" id="SM00387">
    <property type="entry name" value="HATPase_c"/>
    <property type="match status" value="1"/>
</dbReference>
<keyword evidence="8 15" id="KW-0418">Kinase</keyword>
<evidence type="ECO:0000256" key="12">
    <source>
        <dbReference type="ARBA" id="ARBA00023136"/>
    </source>
</evidence>
<evidence type="ECO:0000256" key="9">
    <source>
        <dbReference type="ARBA" id="ARBA00022840"/>
    </source>
</evidence>
<reference evidence="15 16" key="1">
    <citation type="submission" date="2022-04" db="EMBL/GenBank/DDBJ databases">
        <title>Mechanism of arsenic methylation and mitigation arsenic toxicity by Bacillus sp. LH14 from an Arsenic-Contaminated Paddy Soil.</title>
        <authorList>
            <person name="Wang D."/>
        </authorList>
    </citation>
    <scope>NUCLEOTIDE SEQUENCE [LARGE SCALE GENOMIC DNA]</scope>
    <source>
        <strain evidence="15 16">LH14</strain>
    </source>
</reference>
<dbReference type="SMART" id="SM00388">
    <property type="entry name" value="HisKA"/>
    <property type="match status" value="1"/>
</dbReference>
<feature type="transmembrane region" description="Helical" evidence="13">
    <location>
        <begin position="12"/>
        <end position="31"/>
    </location>
</feature>
<keyword evidence="7" id="KW-0547">Nucleotide-binding</keyword>
<comment type="subcellular location">
    <subcellularLocation>
        <location evidence="2">Membrane</location>
    </subcellularLocation>
</comment>
<dbReference type="CDD" id="cd00082">
    <property type="entry name" value="HisKA"/>
    <property type="match status" value="1"/>
</dbReference>
<dbReference type="SUPFAM" id="SSF55874">
    <property type="entry name" value="ATPase domain of HSP90 chaperone/DNA topoisomerase II/histidine kinase"/>
    <property type="match status" value="1"/>
</dbReference>
<dbReference type="InterPro" id="IPR003594">
    <property type="entry name" value="HATPase_dom"/>
</dbReference>
<dbReference type="InterPro" id="IPR036097">
    <property type="entry name" value="HisK_dim/P_sf"/>
</dbReference>
<keyword evidence="12 13" id="KW-0472">Membrane</keyword>
<dbReference type="EC" id="2.7.13.3" evidence="3"/>
<evidence type="ECO:0000256" key="8">
    <source>
        <dbReference type="ARBA" id="ARBA00022777"/>
    </source>
</evidence>
<feature type="transmembrane region" description="Helical" evidence="13">
    <location>
        <begin position="147"/>
        <end position="170"/>
    </location>
</feature>
<dbReference type="SUPFAM" id="SSF47384">
    <property type="entry name" value="Homodimeric domain of signal transducing histidine kinase"/>
    <property type="match status" value="1"/>
</dbReference>
<feature type="domain" description="Histidine kinase" evidence="14">
    <location>
        <begin position="190"/>
        <end position="406"/>
    </location>
</feature>
<evidence type="ECO:0000256" key="1">
    <source>
        <dbReference type="ARBA" id="ARBA00000085"/>
    </source>
</evidence>
<dbReference type="PANTHER" id="PTHR45436:SF5">
    <property type="entry name" value="SENSOR HISTIDINE KINASE TRCS"/>
    <property type="match status" value="1"/>
</dbReference>
<protein>
    <recommendedName>
        <fullName evidence="3">histidine kinase</fullName>
        <ecNumber evidence="3">2.7.13.3</ecNumber>
    </recommendedName>
</protein>
<dbReference type="InterPro" id="IPR050428">
    <property type="entry name" value="TCS_sensor_his_kinase"/>
</dbReference>
<dbReference type="PRINTS" id="PR00344">
    <property type="entry name" value="BCTRLSENSOR"/>
</dbReference>
<gene>
    <name evidence="15" type="ORF">MY490_18285</name>
</gene>
<comment type="catalytic activity">
    <reaction evidence="1">
        <text>ATP + protein L-histidine = ADP + protein N-phospho-L-histidine.</text>
        <dbReference type="EC" id="2.7.13.3"/>
    </reaction>
</comment>
<name>A0ABY4JLG9_9BACI</name>